<evidence type="ECO:0008006" key="3">
    <source>
        <dbReference type="Google" id="ProtNLM"/>
    </source>
</evidence>
<evidence type="ECO:0000313" key="2">
    <source>
        <dbReference type="Proteomes" id="UP000698963"/>
    </source>
</evidence>
<proteinExistence type="predicted"/>
<sequence>MPRTSAILRPDLGALAYEYSMNAAKQGFIGSLVLPPFYTQLKSAQYPVIPAEAILEVADTRRAARSAYARGDWEFVMEDYSCTENGWEEPLDDTEAEHFRNYFDAETVAVERATSIVLRSMERRVAKKVMDTKVFTNAAAKAAWNSYGSADPLADVSAGKATFRHTVGLQPNALIMDKDVFDHISLCEAVIERVKYTSPNAIRGALTVEQLKAYFGVEHLLVAGAVYNSSAKKQTKKIESVWPVDKVMLACISSGGNDLKEPSLGRTFVWENDAPDIIVTEQYREEQTRSDIYRVRQYTDECIQFAGAGYIITGVTA</sequence>
<reference evidence="1" key="2">
    <citation type="submission" date="2021-09" db="EMBL/GenBank/DDBJ databases">
        <authorList>
            <person name="Gilroy R."/>
        </authorList>
    </citation>
    <scope>NUCLEOTIDE SEQUENCE</scope>
    <source>
        <strain evidence="1">ChiGjej2B2-19336</strain>
    </source>
</reference>
<name>A0A921DS67_9BACT</name>
<dbReference type="RefSeq" id="WP_304122884.1">
    <property type="nucleotide sequence ID" value="NZ_DYZA01000187.1"/>
</dbReference>
<comment type="caution">
    <text evidence="1">The sequence shown here is derived from an EMBL/GenBank/DDBJ whole genome shotgun (WGS) entry which is preliminary data.</text>
</comment>
<dbReference type="AlphaFoldDB" id="A0A921DS67"/>
<dbReference type="EMBL" id="DYZA01000187">
    <property type="protein sequence ID" value="HJD97833.1"/>
    <property type="molecule type" value="Genomic_DNA"/>
</dbReference>
<reference evidence="1" key="1">
    <citation type="journal article" date="2021" name="PeerJ">
        <title>Extensive microbial diversity within the chicken gut microbiome revealed by metagenomics and culture.</title>
        <authorList>
            <person name="Gilroy R."/>
            <person name="Ravi A."/>
            <person name="Getino M."/>
            <person name="Pursley I."/>
            <person name="Horton D.L."/>
            <person name="Alikhan N.F."/>
            <person name="Baker D."/>
            <person name="Gharbi K."/>
            <person name="Hall N."/>
            <person name="Watson M."/>
            <person name="Adriaenssens E.M."/>
            <person name="Foster-Nyarko E."/>
            <person name="Jarju S."/>
            <person name="Secka A."/>
            <person name="Antonio M."/>
            <person name="Oren A."/>
            <person name="Chaudhuri R.R."/>
            <person name="La Ragione R."/>
            <person name="Hildebrand F."/>
            <person name="Pallen M.J."/>
        </authorList>
    </citation>
    <scope>NUCLEOTIDE SEQUENCE</scope>
    <source>
        <strain evidence="1">ChiGjej2B2-19336</strain>
    </source>
</reference>
<evidence type="ECO:0000313" key="1">
    <source>
        <dbReference type="EMBL" id="HJD97833.1"/>
    </source>
</evidence>
<gene>
    <name evidence="1" type="ORF">K8W16_09335</name>
</gene>
<organism evidence="1 2">
    <name type="scientific">Mailhella massiliensis</name>
    <dbReference type="NCBI Taxonomy" id="1903261"/>
    <lineage>
        <taxon>Bacteria</taxon>
        <taxon>Pseudomonadati</taxon>
        <taxon>Thermodesulfobacteriota</taxon>
        <taxon>Desulfovibrionia</taxon>
        <taxon>Desulfovibrionales</taxon>
        <taxon>Desulfovibrionaceae</taxon>
        <taxon>Mailhella</taxon>
    </lineage>
</organism>
<dbReference type="Proteomes" id="UP000698963">
    <property type="component" value="Unassembled WGS sequence"/>
</dbReference>
<protein>
    <recommendedName>
        <fullName evidence="3">Capsid protein</fullName>
    </recommendedName>
</protein>
<dbReference type="InterPro" id="IPR053738">
    <property type="entry name" value="Lambda_capsid_assembly"/>
</dbReference>
<accession>A0A921DS67</accession>
<dbReference type="Gene3D" id="3.90.1690.10">
    <property type="entry name" value="phage-related protein like domain"/>
    <property type="match status" value="1"/>
</dbReference>